<reference evidence="16" key="1">
    <citation type="submission" date="2017-01" db="EMBL/GenBank/DDBJ databases">
        <title>High-throughput sequencing uncovers low homogeneity in the biogeography of single-stranded DNA viruses.</title>
        <authorList>
            <person name="Pearson V.M."/>
            <person name="Rokyta D.R."/>
        </authorList>
    </citation>
    <scope>NUCLEOTIDE SEQUENCE</scope>
</reference>
<dbReference type="InterPro" id="IPR027417">
    <property type="entry name" value="P-loop_NTPase"/>
</dbReference>
<dbReference type="GO" id="GO:0003677">
    <property type="term" value="F:DNA binding"/>
    <property type="evidence" value="ECO:0007669"/>
    <property type="project" value="UniProtKB-KW"/>
</dbReference>
<keyword evidence="5" id="KW-0540">Nuclease</keyword>
<dbReference type="GO" id="GO:0005198">
    <property type="term" value="F:structural molecule activity"/>
    <property type="evidence" value="ECO:0007669"/>
    <property type="project" value="InterPro"/>
</dbReference>
<evidence type="ECO:0000259" key="15">
    <source>
        <dbReference type="PROSITE" id="PS52020"/>
    </source>
</evidence>
<evidence type="ECO:0000256" key="9">
    <source>
        <dbReference type="ARBA" id="ARBA00022801"/>
    </source>
</evidence>
<dbReference type="EMBL" id="KY487778">
    <property type="protein sequence ID" value="AUM61630.1"/>
    <property type="molecule type" value="Genomic_DNA"/>
</dbReference>
<protein>
    <submittedName>
        <fullName evidence="16">Rep</fullName>
    </submittedName>
</protein>
<name>A0A2K9LS50_9VIRU</name>
<feature type="compositionally biased region" description="Basic residues" evidence="14">
    <location>
        <begin position="567"/>
        <end position="579"/>
    </location>
</feature>
<keyword evidence="10" id="KW-0190">Covalent protein-DNA linkage</keyword>
<feature type="domain" description="CRESS-DNA virus Rep endonuclease" evidence="15">
    <location>
        <begin position="72"/>
        <end position="174"/>
    </location>
</feature>
<evidence type="ECO:0000256" key="4">
    <source>
        <dbReference type="ARBA" id="ARBA00022705"/>
    </source>
</evidence>
<evidence type="ECO:0000256" key="6">
    <source>
        <dbReference type="ARBA" id="ARBA00022723"/>
    </source>
</evidence>
<keyword evidence="9" id="KW-0378">Hydrolase</keyword>
<feature type="binding site" evidence="13">
    <location>
        <position position="122"/>
    </location>
    <ligand>
        <name>a divalent metal cation</name>
        <dbReference type="ChEBI" id="CHEBI:60240"/>
    </ligand>
</feature>
<dbReference type="InterPro" id="IPR001191">
    <property type="entry name" value="Gemini_AL1_REP"/>
</dbReference>
<keyword evidence="7" id="KW-0547">Nucleotide-binding</keyword>
<keyword evidence="11" id="KW-0238">DNA-binding</keyword>
<evidence type="ECO:0000256" key="7">
    <source>
        <dbReference type="ARBA" id="ARBA00022741"/>
    </source>
</evidence>
<dbReference type="Gene3D" id="3.40.50.300">
    <property type="entry name" value="P-loop containing nucleotide triphosphate hydrolases"/>
    <property type="match status" value="1"/>
</dbReference>
<proteinExistence type="predicted"/>
<feature type="binding site" evidence="13">
    <location>
        <position position="164"/>
    </location>
    <ligand>
        <name>a divalent metal cation</name>
        <dbReference type="ChEBI" id="CHEBI:60240"/>
    </ligand>
</feature>
<feature type="binding site" evidence="13">
    <location>
        <position position="120"/>
    </location>
    <ligand>
        <name>a divalent metal cation</name>
        <dbReference type="ChEBI" id="CHEBI:60240"/>
    </ligand>
</feature>
<evidence type="ECO:0000256" key="1">
    <source>
        <dbReference type="ARBA" id="ARBA00004147"/>
    </source>
</evidence>
<organism evidence="16">
    <name type="scientific">uncultured virus</name>
    <dbReference type="NCBI Taxonomy" id="340016"/>
    <lineage>
        <taxon>Viruses</taxon>
        <taxon>environmental samples</taxon>
    </lineage>
</organism>
<dbReference type="GO" id="GO:0004519">
    <property type="term" value="F:endonuclease activity"/>
    <property type="evidence" value="ECO:0007669"/>
    <property type="project" value="UniProtKB-KW"/>
</dbReference>
<dbReference type="GO" id="GO:0006260">
    <property type="term" value="P:DNA replication"/>
    <property type="evidence" value="ECO:0007669"/>
    <property type="project" value="UniProtKB-KW"/>
</dbReference>
<comment type="cofactor">
    <cofactor evidence="13">
        <name>Mg(2+)</name>
        <dbReference type="ChEBI" id="CHEBI:18420"/>
    </cofactor>
    <cofactor evidence="13">
        <name>Mn(2+)</name>
        <dbReference type="ChEBI" id="CHEBI:29035"/>
    </cofactor>
    <text evidence="13">Divalent metal cations, possibly Mg(2+) or Mn(2+).</text>
</comment>
<evidence type="ECO:0000256" key="11">
    <source>
        <dbReference type="ARBA" id="ARBA00023125"/>
    </source>
</evidence>
<feature type="region of interest" description="Disordered" evidence="14">
    <location>
        <begin position="552"/>
        <end position="586"/>
    </location>
</feature>
<dbReference type="GO" id="GO:0016779">
    <property type="term" value="F:nucleotidyltransferase activity"/>
    <property type="evidence" value="ECO:0007669"/>
    <property type="project" value="UniProtKB-KW"/>
</dbReference>
<dbReference type="GO" id="GO:0046872">
    <property type="term" value="F:metal ion binding"/>
    <property type="evidence" value="ECO:0007669"/>
    <property type="project" value="UniProtKB-KW"/>
</dbReference>
<feature type="compositionally biased region" description="Polar residues" evidence="14">
    <location>
        <begin position="35"/>
        <end position="47"/>
    </location>
</feature>
<keyword evidence="4" id="KW-0235">DNA replication</keyword>
<feature type="compositionally biased region" description="Basic and acidic residues" evidence="14">
    <location>
        <begin position="182"/>
        <end position="194"/>
    </location>
</feature>
<comment type="subcellular location">
    <subcellularLocation>
        <location evidence="1">Host nucleus</location>
    </subcellularLocation>
</comment>
<keyword evidence="3" id="KW-0548">Nucleotidyltransferase</keyword>
<feature type="region of interest" description="Disordered" evidence="14">
    <location>
        <begin position="182"/>
        <end position="206"/>
    </location>
</feature>
<dbReference type="PROSITE" id="PS52020">
    <property type="entry name" value="CRESS_DNA_REP"/>
    <property type="match status" value="1"/>
</dbReference>
<dbReference type="SUPFAM" id="SSF55464">
    <property type="entry name" value="Origin of replication-binding domain, RBD-like"/>
    <property type="match status" value="1"/>
</dbReference>
<accession>A0A2K9LS50</accession>
<evidence type="ECO:0000256" key="5">
    <source>
        <dbReference type="ARBA" id="ARBA00022722"/>
    </source>
</evidence>
<evidence type="ECO:0000256" key="13">
    <source>
        <dbReference type="PIRSR" id="PIRSR601191-2"/>
    </source>
</evidence>
<dbReference type="InterPro" id="IPR049912">
    <property type="entry name" value="CRESS_DNA_REP"/>
</dbReference>
<evidence type="ECO:0000313" key="16">
    <source>
        <dbReference type="EMBL" id="AUM61630.1"/>
    </source>
</evidence>
<dbReference type="GO" id="GO:0000166">
    <property type="term" value="F:nucleotide binding"/>
    <property type="evidence" value="ECO:0007669"/>
    <property type="project" value="UniProtKB-KW"/>
</dbReference>
<dbReference type="SUPFAM" id="SSF52540">
    <property type="entry name" value="P-loop containing nucleoside triphosphate hydrolases"/>
    <property type="match status" value="1"/>
</dbReference>
<evidence type="ECO:0000256" key="10">
    <source>
        <dbReference type="ARBA" id="ARBA00023124"/>
    </source>
</evidence>
<feature type="binding site" evidence="13">
    <location>
        <position position="112"/>
    </location>
    <ligand>
        <name>a divalent metal cation</name>
        <dbReference type="ChEBI" id="CHEBI:60240"/>
    </ligand>
</feature>
<evidence type="ECO:0000256" key="8">
    <source>
        <dbReference type="ARBA" id="ARBA00022759"/>
    </source>
</evidence>
<keyword evidence="2" id="KW-0808">Transferase</keyword>
<keyword evidence="8" id="KW-0255">Endonuclease</keyword>
<evidence type="ECO:0000256" key="14">
    <source>
        <dbReference type="SAM" id="MobiDB-lite"/>
    </source>
</evidence>
<dbReference type="PRINTS" id="PR00227">
    <property type="entry name" value="GEMCOATAL1"/>
</dbReference>
<evidence type="ECO:0000256" key="3">
    <source>
        <dbReference type="ARBA" id="ARBA00022695"/>
    </source>
</evidence>
<keyword evidence="6 13" id="KW-0479">Metal-binding</keyword>
<dbReference type="GO" id="GO:0016787">
    <property type="term" value="F:hydrolase activity"/>
    <property type="evidence" value="ECO:0007669"/>
    <property type="project" value="UniProtKB-KW"/>
</dbReference>
<dbReference type="Gene3D" id="3.40.1310.20">
    <property type="match status" value="1"/>
</dbReference>
<evidence type="ECO:0000256" key="12">
    <source>
        <dbReference type="PIRSR" id="PIRSR601191-1"/>
    </source>
</evidence>
<dbReference type="GO" id="GO:0042025">
    <property type="term" value="C:host cell nucleus"/>
    <property type="evidence" value="ECO:0007669"/>
    <property type="project" value="UniProtKB-SubCell"/>
</dbReference>
<feature type="active site" description="For DNA cleavage activity" evidence="12">
    <location>
        <position position="160"/>
    </location>
</feature>
<evidence type="ECO:0000256" key="2">
    <source>
        <dbReference type="ARBA" id="ARBA00022679"/>
    </source>
</evidence>
<gene>
    <name evidence="16" type="primary">Rep</name>
</gene>
<feature type="compositionally biased region" description="Basic and acidic residues" evidence="14">
    <location>
        <begin position="552"/>
        <end position="566"/>
    </location>
</feature>
<feature type="region of interest" description="Disordered" evidence="14">
    <location>
        <begin position="34"/>
        <end position="74"/>
    </location>
</feature>
<sequence length="586" mass="65792">MESCLPSVVQPTQSTLPLIVHPPSSNAVSECVVSQDPQSSSKMNSMESMRRGHQVEVSPPVLQKSKRDKQGRMSGTNWFLTFPRTECSRERALSQLQSAERISIKGCLIAQEQHQDGGHHLHIALWLNKRVSVPPSYFDFIVGKHGNYMRMKSGYATYNYLTKEDQTPISFGLLPIPGSKEAKEQSSHAKDVRKNSGGGAHTKSSLSTTITQAIQSGSSLKQVHDLAPGYFLREKKKIEEYITWWQSLQVNMKFVPWKTLSYVGTDVNTSLIVDWLNSNIKKSRAFKQEQLYVSGPPNARKTSLLLKLLEYLKAYEIPSENFYDLYPNPEPELLWMDEYKGAKTIQFLNMIAQGGPMTLPIKGAQRLKVANPPMIILSNLSIEQVYHKTQEKNPQLIQALQSRFLEIFLTDPIDLDNIVWNREATSPPALIVEENPMPQSPEISVSASVTQMQSPTHPSMPPPQVQAQQVDLRSASDQISLQSTNMMLEGPEDTIHATNVGVIQSLQDLSLTILDTGASASSQSDGLTTNDDELIVVERAVRDALEQEHYWATHRYEGEKKEESPKSTRKPKKPRKKLGKVNTLKF</sequence>
<dbReference type="Pfam" id="PF00799">
    <property type="entry name" value="Gemini_AL1"/>
    <property type="match status" value="1"/>
</dbReference>